<accession>A0ABQ8VYX9</accession>
<reference evidence="1" key="1">
    <citation type="submission" date="2022-08" db="EMBL/GenBank/DDBJ databases">
        <title>A Global Phylogenomic Analysis of the Shiitake Genus Lentinula.</title>
        <authorList>
            <consortium name="DOE Joint Genome Institute"/>
            <person name="Sierra-Patev S."/>
            <person name="Min B."/>
            <person name="Naranjo-Ortiz M."/>
            <person name="Looney B."/>
            <person name="Konkel Z."/>
            <person name="Slot J.C."/>
            <person name="Sakamoto Y."/>
            <person name="Steenwyk J.L."/>
            <person name="Rokas A."/>
            <person name="Carro J."/>
            <person name="Camarero S."/>
            <person name="Ferreira P."/>
            <person name="Molpeceres G."/>
            <person name="Ruiz-Duenas F.J."/>
            <person name="Serrano A."/>
            <person name="Henrissat B."/>
            <person name="Drula E."/>
            <person name="Hughes K.W."/>
            <person name="Mata J.L."/>
            <person name="Ishikawa N.K."/>
            <person name="Vargas-Isla R."/>
            <person name="Ushijima S."/>
            <person name="Smith C.A."/>
            <person name="Ahrendt S."/>
            <person name="Andreopoulos W."/>
            <person name="He G."/>
            <person name="Labutti K."/>
            <person name="Lipzen A."/>
            <person name="Ng V."/>
            <person name="Riley R."/>
            <person name="Sandor L."/>
            <person name="Barry K."/>
            <person name="Martinez A.T."/>
            <person name="Xiao Y."/>
            <person name="Gibbons J.G."/>
            <person name="Terashima K."/>
            <person name="Grigoriev I.V."/>
            <person name="Hibbett D.S."/>
        </authorList>
    </citation>
    <scope>NUCLEOTIDE SEQUENCE</scope>
    <source>
        <strain evidence="1">RHP3577 ss4</strain>
    </source>
</reference>
<keyword evidence="2" id="KW-1185">Reference proteome</keyword>
<name>A0ABQ8VYX9_9AGAR</name>
<organism evidence="1 2">
    <name type="scientific">Lentinula lateritia</name>
    <dbReference type="NCBI Taxonomy" id="40482"/>
    <lineage>
        <taxon>Eukaryota</taxon>
        <taxon>Fungi</taxon>
        <taxon>Dikarya</taxon>
        <taxon>Basidiomycota</taxon>
        <taxon>Agaricomycotina</taxon>
        <taxon>Agaricomycetes</taxon>
        <taxon>Agaricomycetidae</taxon>
        <taxon>Agaricales</taxon>
        <taxon>Marasmiineae</taxon>
        <taxon>Omphalotaceae</taxon>
        <taxon>Lentinula</taxon>
    </lineage>
</organism>
<dbReference type="EMBL" id="JANVFT010000001">
    <property type="protein sequence ID" value="KAJ4501534.1"/>
    <property type="molecule type" value="Genomic_DNA"/>
</dbReference>
<evidence type="ECO:0000313" key="2">
    <source>
        <dbReference type="Proteomes" id="UP001150217"/>
    </source>
</evidence>
<protein>
    <recommendedName>
        <fullName evidence="3">Secreted protein</fullName>
    </recommendedName>
</protein>
<evidence type="ECO:0000313" key="1">
    <source>
        <dbReference type="EMBL" id="KAJ4501534.1"/>
    </source>
</evidence>
<comment type="caution">
    <text evidence="1">The sequence shown here is derived from an EMBL/GenBank/DDBJ whole genome shotgun (WGS) entry which is preliminary data.</text>
</comment>
<dbReference type="Proteomes" id="UP001150217">
    <property type="component" value="Unassembled WGS sequence"/>
</dbReference>
<proteinExistence type="predicted"/>
<evidence type="ECO:0008006" key="3">
    <source>
        <dbReference type="Google" id="ProtNLM"/>
    </source>
</evidence>
<sequence>MALFLAVFGSTVRSKILLRVRSGSVLDYSREPEFTMSSEEPNRCLPSWMLAKSLYIYLTSAILRTNVCCHGARRSS</sequence>
<gene>
    <name evidence="1" type="ORF">C8R41DRAFT_2037</name>
</gene>